<feature type="compositionally biased region" description="Gly residues" evidence="1">
    <location>
        <begin position="86"/>
        <end position="102"/>
    </location>
</feature>
<feature type="compositionally biased region" description="Gly residues" evidence="1">
    <location>
        <begin position="144"/>
        <end position="164"/>
    </location>
</feature>
<evidence type="ECO:0000313" key="4">
    <source>
        <dbReference type="Proteomes" id="UP001397290"/>
    </source>
</evidence>
<evidence type="ECO:0008006" key="5">
    <source>
        <dbReference type="Google" id="ProtNLM"/>
    </source>
</evidence>
<gene>
    <name evidence="3" type="ORF">G3M48_002563</name>
</gene>
<protein>
    <recommendedName>
        <fullName evidence="5">Biotrophy-associated secreted protein 2</fullName>
    </recommendedName>
</protein>
<feature type="chain" id="PRO_5043754674" description="Biotrophy-associated secreted protein 2" evidence="2">
    <location>
        <begin position="21"/>
        <end position="177"/>
    </location>
</feature>
<name>A0AAW0RWR8_9HYPO</name>
<evidence type="ECO:0000256" key="2">
    <source>
        <dbReference type="SAM" id="SignalP"/>
    </source>
</evidence>
<reference evidence="3 4" key="1">
    <citation type="submission" date="2020-02" db="EMBL/GenBank/DDBJ databases">
        <title>Comparative genomics of the hypocrealean fungal genus Beauvera.</title>
        <authorList>
            <person name="Showalter D.N."/>
            <person name="Bushley K.E."/>
            <person name="Rehner S.A."/>
        </authorList>
    </citation>
    <scope>NUCLEOTIDE SEQUENCE [LARGE SCALE GENOMIC DNA]</scope>
    <source>
        <strain evidence="3 4">ARSEF4384</strain>
    </source>
</reference>
<evidence type="ECO:0000256" key="1">
    <source>
        <dbReference type="SAM" id="MobiDB-lite"/>
    </source>
</evidence>
<keyword evidence="2" id="KW-0732">Signal</keyword>
<dbReference type="EMBL" id="JAAHCF010000188">
    <property type="protein sequence ID" value="KAK8146798.1"/>
    <property type="molecule type" value="Genomic_DNA"/>
</dbReference>
<feature type="region of interest" description="Disordered" evidence="1">
    <location>
        <begin position="86"/>
        <end position="177"/>
    </location>
</feature>
<feature type="signal peptide" evidence="2">
    <location>
        <begin position="1"/>
        <end position="20"/>
    </location>
</feature>
<keyword evidence="4" id="KW-1185">Reference proteome</keyword>
<evidence type="ECO:0000313" key="3">
    <source>
        <dbReference type="EMBL" id="KAK8146798.1"/>
    </source>
</evidence>
<dbReference type="Proteomes" id="UP001397290">
    <property type="component" value="Unassembled WGS sequence"/>
</dbReference>
<comment type="caution">
    <text evidence="3">The sequence shown here is derived from an EMBL/GenBank/DDBJ whole genome shotgun (WGS) entry which is preliminary data.</text>
</comment>
<dbReference type="AlphaFoldDB" id="A0AAW0RWR8"/>
<accession>A0AAW0RWR8</accession>
<proteinExistence type="predicted"/>
<sequence>MVRLTVAAVLAFALSAYAVGDPAGAADVGNGQGKQFITGGCLSDADCESKCCAGLKDGAVCSSPDVAFDQGKQGCGFGSAGAGGAGGVGGNNGQDGQDGGSGDACDQGGALPGQDDQNDQNDQDGSVPGVPGLPAQSGQPGQDGELGGQGGLGGQNGGNGGNGGNAVKRNFARKFAA</sequence>
<organism evidence="3 4">
    <name type="scientific">Beauveria asiatica</name>
    <dbReference type="NCBI Taxonomy" id="1069075"/>
    <lineage>
        <taxon>Eukaryota</taxon>
        <taxon>Fungi</taxon>
        <taxon>Dikarya</taxon>
        <taxon>Ascomycota</taxon>
        <taxon>Pezizomycotina</taxon>
        <taxon>Sordariomycetes</taxon>
        <taxon>Hypocreomycetidae</taxon>
        <taxon>Hypocreales</taxon>
        <taxon>Cordycipitaceae</taxon>
        <taxon>Beauveria</taxon>
    </lineage>
</organism>